<evidence type="ECO:0000313" key="3">
    <source>
        <dbReference type="Proteomes" id="UP000185612"/>
    </source>
</evidence>
<protein>
    <recommendedName>
        <fullName evidence="1">YcaO domain-containing protein</fullName>
    </recommendedName>
</protein>
<reference evidence="3" key="1">
    <citation type="submission" date="2016-12" db="EMBL/GenBank/DDBJ databases">
        <authorList>
            <person name="Meng X."/>
        </authorList>
    </citation>
    <scope>NUCLEOTIDE SEQUENCE [LARGE SCALE GENOMIC DNA]</scope>
    <source>
        <strain evidence="3">DSM 20732</strain>
    </source>
</reference>
<dbReference type="RefSeq" id="WP_073826213.1">
    <property type="nucleotide sequence ID" value="NZ_MQVS01000015.1"/>
</dbReference>
<dbReference type="Gene3D" id="3.30.1330.230">
    <property type="match status" value="1"/>
</dbReference>
<dbReference type="Gene3D" id="3.30.160.660">
    <property type="match status" value="1"/>
</dbReference>
<evidence type="ECO:0000259" key="1">
    <source>
        <dbReference type="PROSITE" id="PS51664"/>
    </source>
</evidence>
<dbReference type="Proteomes" id="UP000185612">
    <property type="component" value="Unassembled WGS sequence"/>
</dbReference>
<feature type="domain" description="YcaO" evidence="1">
    <location>
        <begin position="38"/>
        <end position="373"/>
    </location>
</feature>
<dbReference type="STRING" id="52770.BSZ40_10580"/>
<dbReference type="PANTHER" id="PTHR37809:SF1">
    <property type="entry name" value="RIBOSOMAL PROTEIN S12 METHYLTHIOTRANSFERASE ACCESSORY FACTOR YCAO"/>
    <property type="match status" value="1"/>
</dbReference>
<gene>
    <name evidence="2" type="ORF">BSZ40_10580</name>
</gene>
<dbReference type="InterPro" id="IPR003776">
    <property type="entry name" value="YcaO-like_dom"/>
</dbReference>
<accession>A0A1Q5PTA9</accession>
<keyword evidence="3" id="KW-1185">Reference proteome</keyword>
<dbReference type="Pfam" id="PF02624">
    <property type="entry name" value="YcaO"/>
    <property type="match status" value="1"/>
</dbReference>
<dbReference type="PROSITE" id="PS51664">
    <property type="entry name" value="YCAO"/>
    <property type="match status" value="1"/>
</dbReference>
<dbReference type="Gene3D" id="3.30.40.250">
    <property type="match status" value="1"/>
</dbReference>
<comment type="caution">
    <text evidence="2">The sequence shown here is derived from an EMBL/GenBank/DDBJ whole genome shotgun (WGS) entry which is preliminary data.</text>
</comment>
<dbReference type="InParanoid" id="A0A1Q5PTA9"/>
<dbReference type="PANTHER" id="PTHR37809">
    <property type="entry name" value="RIBOSOMAL PROTEIN S12 METHYLTHIOTRANSFERASE ACCESSORY FACTOR YCAO"/>
    <property type="match status" value="1"/>
</dbReference>
<dbReference type="EMBL" id="MQVS01000015">
    <property type="protein sequence ID" value="OKL50794.1"/>
    <property type="molecule type" value="Genomic_DNA"/>
</dbReference>
<sequence>MEYGFAPEWNLYYRLAEISAIQTLRDGTITGSKALIFGSGWSEEECENSFIGECIERRLALNWNAEEFQWRTVASVLKAGNCFVLSDMQMQLLSSVNSEVAREEVAIPWMPGYFYGRDKDVDIPADLVWLDTFKNGVELKSVRRTSNGLAAGNTLQMARENAFHELVERDAVLRWWWGLQEGARIGQADLASLGLDQPSENFEAFDALVIGAENDVLTVVVTLRKDRLSFFGSGSGWSTKTALNKALKEAVLAYVVSRNEEIPWIAARPKSLSERQFYHNRRHLLPFKFAVSPVRGGLLQDRSDSEKSVPGLPEDLIFLDLGRACGAYVLRALCPRYIPLDLDPINVFPDGAGCDVSRSSLCFFDGLSPHPIY</sequence>
<name>A0A1Q5PTA9_9ACTO</name>
<dbReference type="OrthoDB" id="2379922at2"/>
<evidence type="ECO:0000313" key="2">
    <source>
        <dbReference type="EMBL" id="OKL50794.1"/>
    </source>
</evidence>
<organism evidence="2 3">
    <name type="scientific">Buchananella hordeovulneris</name>
    <dbReference type="NCBI Taxonomy" id="52770"/>
    <lineage>
        <taxon>Bacteria</taxon>
        <taxon>Bacillati</taxon>
        <taxon>Actinomycetota</taxon>
        <taxon>Actinomycetes</taxon>
        <taxon>Actinomycetales</taxon>
        <taxon>Actinomycetaceae</taxon>
        <taxon>Buchananella</taxon>
    </lineage>
</organism>
<proteinExistence type="predicted"/>
<dbReference type="AlphaFoldDB" id="A0A1Q5PTA9"/>